<dbReference type="SUPFAM" id="SSF52540">
    <property type="entry name" value="P-loop containing nucleoside triphosphate hydrolases"/>
    <property type="match status" value="1"/>
</dbReference>
<dbReference type="AlphaFoldDB" id="A0A9D1YSP0"/>
<evidence type="ECO:0000256" key="5">
    <source>
        <dbReference type="ARBA" id="ARBA00022694"/>
    </source>
</evidence>
<keyword evidence="6" id="KW-0479">Metal-binding</keyword>
<evidence type="ECO:0000256" key="9">
    <source>
        <dbReference type="ARBA" id="ARBA00022842"/>
    </source>
</evidence>
<keyword evidence="4" id="KW-0963">Cytoplasm</keyword>
<keyword evidence="5" id="KW-0819">tRNA processing</keyword>
<evidence type="ECO:0000256" key="10">
    <source>
        <dbReference type="ARBA" id="ARBA00024908"/>
    </source>
</evidence>
<dbReference type="Pfam" id="PF02367">
    <property type="entry name" value="TsaE"/>
    <property type="match status" value="1"/>
</dbReference>
<gene>
    <name evidence="12" type="primary">tsaE</name>
    <name evidence="12" type="ORF">H9830_01465</name>
</gene>
<dbReference type="GO" id="GO:0005737">
    <property type="term" value="C:cytoplasm"/>
    <property type="evidence" value="ECO:0007669"/>
    <property type="project" value="UniProtKB-SubCell"/>
</dbReference>
<dbReference type="GO" id="GO:0005524">
    <property type="term" value="F:ATP binding"/>
    <property type="evidence" value="ECO:0007669"/>
    <property type="project" value="UniProtKB-KW"/>
</dbReference>
<keyword evidence="7" id="KW-0547">Nucleotide-binding</keyword>
<dbReference type="EMBL" id="DXDC01000038">
    <property type="protein sequence ID" value="HIY64928.1"/>
    <property type="molecule type" value="Genomic_DNA"/>
</dbReference>
<sequence>MDQLVVDLGPDADFAPGTLAHFWGESGTPIEQWASAAGVPLGALEHFLGPRTSVRLRFEVPDAAAMEVLGATCARGLVAGDAVILTGELGAGKTTFTRGLASALGARGTVQSPTFVIARTHETDTVPLLHVDAYRLGDEALIDDLDLDLEGSITVAEWGGPLTHALEGWFDIRIDRAQGAEIDPLDPDTDDPRSVTILQGGTLRRDRLLALLEK</sequence>
<evidence type="ECO:0000256" key="2">
    <source>
        <dbReference type="ARBA" id="ARBA00007599"/>
    </source>
</evidence>
<dbReference type="NCBIfam" id="TIGR00150">
    <property type="entry name" value="T6A_YjeE"/>
    <property type="match status" value="1"/>
</dbReference>
<reference evidence="12" key="1">
    <citation type="journal article" date="2021" name="PeerJ">
        <title>Extensive microbial diversity within the chicken gut microbiome revealed by metagenomics and culture.</title>
        <authorList>
            <person name="Gilroy R."/>
            <person name="Ravi A."/>
            <person name="Getino M."/>
            <person name="Pursley I."/>
            <person name="Horton D.L."/>
            <person name="Alikhan N.F."/>
            <person name="Baker D."/>
            <person name="Gharbi K."/>
            <person name="Hall N."/>
            <person name="Watson M."/>
            <person name="Adriaenssens E.M."/>
            <person name="Foster-Nyarko E."/>
            <person name="Jarju S."/>
            <person name="Secka A."/>
            <person name="Antonio M."/>
            <person name="Oren A."/>
            <person name="Chaudhuri R.R."/>
            <person name="La Ragione R."/>
            <person name="Hildebrand F."/>
            <person name="Pallen M.J."/>
        </authorList>
    </citation>
    <scope>NUCLEOTIDE SEQUENCE</scope>
    <source>
        <strain evidence="12">ChiGjej1B1-98</strain>
    </source>
</reference>
<evidence type="ECO:0000256" key="7">
    <source>
        <dbReference type="ARBA" id="ARBA00022741"/>
    </source>
</evidence>
<name>A0A9D1YSP0_9MICO</name>
<accession>A0A9D1YSP0</accession>
<reference evidence="12" key="2">
    <citation type="submission" date="2021-04" db="EMBL/GenBank/DDBJ databases">
        <authorList>
            <person name="Gilroy R."/>
        </authorList>
    </citation>
    <scope>NUCLEOTIDE SEQUENCE</scope>
    <source>
        <strain evidence="12">ChiGjej1B1-98</strain>
    </source>
</reference>
<comment type="subcellular location">
    <subcellularLocation>
        <location evidence="1">Cytoplasm</location>
    </subcellularLocation>
</comment>
<dbReference type="PANTHER" id="PTHR33540:SF2">
    <property type="entry name" value="TRNA THREONYLCARBAMOYLADENOSINE BIOSYNTHESIS PROTEIN TSAE"/>
    <property type="match status" value="1"/>
</dbReference>
<dbReference type="Proteomes" id="UP000824005">
    <property type="component" value="Unassembled WGS sequence"/>
</dbReference>
<dbReference type="PANTHER" id="PTHR33540">
    <property type="entry name" value="TRNA THREONYLCARBAMOYLADENOSINE BIOSYNTHESIS PROTEIN TSAE"/>
    <property type="match status" value="1"/>
</dbReference>
<organism evidence="12 13">
    <name type="scientific">Candidatus Agrococcus pullicola</name>
    <dbReference type="NCBI Taxonomy" id="2838429"/>
    <lineage>
        <taxon>Bacteria</taxon>
        <taxon>Bacillati</taxon>
        <taxon>Actinomycetota</taxon>
        <taxon>Actinomycetes</taxon>
        <taxon>Micrococcales</taxon>
        <taxon>Microbacteriaceae</taxon>
        <taxon>Agrococcus</taxon>
    </lineage>
</organism>
<evidence type="ECO:0000256" key="3">
    <source>
        <dbReference type="ARBA" id="ARBA00019010"/>
    </source>
</evidence>
<protein>
    <recommendedName>
        <fullName evidence="3">tRNA threonylcarbamoyladenosine biosynthesis protein TsaE</fullName>
    </recommendedName>
    <alternativeName>
        <fullName evidence="11">t(6)A37 threonylcarbamoyladenosine biosynthesis protein TsaE</fullName>
    </alternativeName>
</protein>
<keyword evidence="8" id="KW-0067">ATP-binding</keyword>
<dbReference type="GO" id="GO:0002949">
    <property type="term" value="P:tRNA threonylcarbamoyladenosine modification"/>
    <property type="evidence" value="ECO:0007669"/>
    <property type="project" value="InterPro"/>
</dbReference>
<evidence type="ECO:0000313" key="12">
    <source>
        <dbReference type="EMBL" id="HIY64928.1"/>
    </source>
</evidence>
<evidence type="ECO:0000256" key="1">
    <source>
        <dbReference type="ARBA" id="ARBA00004496"/>
    </source>
</evidence>
<evidence type="ECO:0000313" key="13">
    <source>
        <dbReference type="Proteomes" id="UP000824005"/>
    </source>
</evidence>
<proteinExistence type="inferred from homology"/>
<comment type="similarity">
    <text evidence="2">Belongs to the TsaE family.</text>
</comment>
<dbReference type="InterPro" id="IPR003442">
    <property type="entry name" value="T6A_TsaE"/>
</dbReference>
<dbReference type="GO" id="GO:0046872">
    <property type="term" value="F:metal ion binding"/>
    <property type="evidence" value="ECO:0007669"/>
    <property type="project" value="UniProtKB-KW"/>
</dbReference>
<evidence type="ECO:0000256" key="11">
    <source>
        <dbReference type="ARBA" id="ARBA00032441"/>
    </source>
</evidence>
<evidence type="ECO:0000256" key="8">
    <source>
        <dbReference type="ARBA" id="ARBA00022840"/>
    </source>
</evidence>
<comment type="function">
    <text evidence="10">Required for the formation of a threonylcarbamoyl group on adenosine at position 37 (t(6)A37) in tRNAs that read codons beginning with adenine. Is involved in the transfer of the threonylcarbamoyl moiety of threonylcarbamoyl-AMP (TC-AMP) to the N6 group of A37, together with TsaD and TsaB. TsaE seems to play an indirect role in the t(6)A biosynthesis pathway, possibly in regulating the core enzymatic function of TsaD.</text>
</comment>
<evidence type="ECO:0000256" key="6">
    <source>
        <dbReference type="ARBA" id="ARBA00022723"/>
    </source>
</evidence>
<evidence type="ECO:0000256" key="4">
    <source>
        <dbReference type="ARBA" id="ARBA00022490"/>
    </source>
</evidence>
<dbReference type="Gene3D" id="3.40.50.300">
    <property type="entry name" value="P-loop containing nucleotide triphosphate hydrolases"/>
    <property type="match status" value="1"/>
</dbReference>
<keyword evidence="9" id="KW-0460">Magnesium</keyword>
<comment type="caution">
    <text evidence="12">The sequence shown here is derived from an EMBL/GenBank/DDBJ whole genome shotgun (WGS) entry which is preliminary data.</text>
</comment>
<dbReference type="InterPro" id="IPR027417">
    <property type="entry name" value="P-loop_NTPase"/>
</dbReference>